<protein>
    <submittedName>
        <fullName evidence="3">SGNH/GDSL hydrolase family protein</fullName>
    </submittedName>
</protein>
<proteinExistence type="predicted"/>
<name>A0A437JRH9_9BURK</name>
<accession>A0A437JRH9</accession>
<keyword evidence="4" id="KW-1185">Reference proteome</keyword>
<dbReference type="EMBL" id="SACT01000008">
    <property type="protein sequence ID" value="RVT49482.1"/>
    <property type="molecule type" value="Genomic_DNA"/>
</dbReference>
<dbReference type="GO" id="GO:0016788">
    <property type="term" value="F:hydrolase activity, acting on ester bonds"/>
    <property type="evidence" value="ECO:0007669"/>
    <property type="project" value="UniProtKB-ARBA"/>
</dbReference>
<feature type="domain" description="SGNH hydrolase-type esterase" evidence="2">
    <location>
        <begin position="56"/>
        <end position="235"/>
    </location>
</feature>
<dbReference type="SUPFAM" id="SSF52266">
    <property type="entry name" value="SGNH hydrolase"/>
    <property type="match status" value="1"/>
</dbReference>
<sequence length="255" mass="25290">MTAQVTLCPRRAAGRRVAGFLLLVCLGACGGGTGDPSRPEGPLPVNTVVAPGTWVVLGSSSAVGVGATPGQGWVARLARTQSVHAVQVQNLARGGSTTYAALPAATTPPLDRPAPDPGRGLDSALALQPSLLILSFPSNDTAAGYAAGETVGNLLTVRQAAAAAGVPTLVLGTQPRNDLAPSQREVLAAIDGALSGELGPCFVPLQPTLAGPTGGIHPDYAAGDGIHLNDAGHALIAHQVQAALDGGLCVRPPGG</sequence>
<dbReference type="CDD" id="cd00229">
    <property type="entry name" value="SGNH_hydrolase"/>
    <property type="match status" value="1"/>
</dbReference>
<feature type="signal peptide" evidence="1">
    <location>
        <begin position="1"/>
        <end position="30"/>
    </location>
</feature>
<reference evidence="3 4" key="1">
    <citation type="submission" date="2019-01" db="EMBL/GenBank/DDBJ databases">
        <authorList>
            <person name="Chen W.-M."/>
        </authorList>
    </citation>
    <scope>NUCLEOTIDE SEQUENCE [LARGE SCALE GENOMIC DNA]</scope>
    <source>
        <strain evidence="3 4">ICH-3</strain>
    </source>
</reference>
<dbReference type="AlphaFoldDB" id="A0A437JRH9"/>
<feature type="chain" id="PRO_5019494842" evidence="1">
    <location>
        <begin position="31"/>
        <end position="255"/>
    </location>
</feature>
<evidence type="ECO:0000313" key="4">
    <source>
        <dbReference type="Proteomes" id="UP000288178"/>
    </source>
</evidence>
<dbReference type="Gene3D" id="3.40.50.1110">
    <property type="entry name" value="SGNH hydrolase"/>
    <property type="match status" value="1"/>
</dbReference>
<dbReference type="Pfam" id="PF13472">
    <property type="entry name" value="Lipase_GDSL_2"/>
    <property type="match status" value="1"/>
</dbReference>
<keyword evidence="1" id="KW-0732">Signal</keyword>
<evidence type="ECO:0000313" key="3">
    <source>
        <dbReference type="EMBL" id="RVT49482.1"/>
    </source>
</evidence>
<organism evidence="3 4">
    <name type="scientific">Rubrivivax albus</name>
    <dbReference type="NCBI Taxonomy" id="2499835"/>
    <lineage>
        <taxon>Bacteria</taxon>
        <taxon>Pseudomonadati</taxon>
        <taxon>Pseudomonadota</taxon>
        <taxon>Betaproteobacteria</taxon>
        <taxon>Burkholderiales</taxon>
        <taxon>Sphaerotilaceae</taxon>
        <taxon>Rubrivivax</taxon>
    </lineage>
</organism>
<evidence type="ECO:0000256" key="1">
    <source>
        <dbReference type="SAM" id="SignalP"/>
    </source>
</evidence>
<dbReference type="InterPro" id="IPR036514">
    <property type="entry name" value="SGNH_hydro_sf"/>
</dbReference>
<dbReference type="InterPro" id="IPR013830">
    <property type="entry name" value="SGNH_hydro"/>
</dbReference>
<gene>
    <name evidence="3" type="ORF">ENE75_20650</name>
</gene>
<evidence type="ECO:0000259" key="2">
    <source>
        <dbReference type="Pfam" id="PF13472"/>
    </source>
</evidence>
<dbReference type="Proteomes" id="UP000288178">
    <property type="component" value="Unassembled WGS sequence"/>
</dbReference>
<comment type="caution">
    <text evidence="3">The sequence shown here is derived from an EMBL/GenBank/DDBJ whole genome shotgun (WGS) entry which is preliminary data.</text>
</comment>
<keyword evidence="3" id="KW-0378">Hydrolase</keyword>